<evidence type="ECO:0000256" key="2">
    <source>
        <dbReference type="ARBA" id="ARBA00009272"/>
    </source>
</evidence>
<proteinExistence type="inferred from homology"/>
<dbReference type="EMBL" id="BPFZ01000018">
    <property type="protein sequence ID" value="GIU68057.1"/>
    <property type="molecule type" value="Genomic_DNA"/>
</dbReference>
<reference evidence="5" key="2">
    <citation type="journal article" date="2023" name="ISME Commun">
        <title>Characterization of a bloom-associated alphaproteobacterial lineage, 'Candidatus Phycosocius': insights into freshwater algal-bacterial interactions.</title>
        <authorList>
            <person name="Tanabe Y."/>
            <person name="Yamaguchi H."/>
            <person name="Yoshida M."/>
            <person name="Kai A."/>
            <person name="Okazaki Y."/>
        </authorList>
    </citation>
    <scope>NUCLEOTIDE SEQUENCE</scope>
    <source>
        <strain evidence="5">BOTRYCO-1</strain>
    </source>
</reference>
<evidence type="ECO:0000313" key="6">
    <source>
        <dbReference type="Proteomes" id="UP001161064"/>
    </source>
</evidence>
<gene>
    <name evidence="4" type="primary">fliE</name>
    <name evidence="5" type="ORF">PsB1_2211</name>
</gene>
<dbReference type="HAMAP" id="MF_00724">
    <property type="entry name" value="FliE"/>
    <property type="match status" value="1"/>
</dbReference>
<evidence type="ECO:0000256" key="4">
    <source>
        <dbReference type="HAMAP-Rule" id="MF_00724"/>
    </source>
</evidence>
<comment type="subcellular location">
    <subcellularLocation>
        <location evidence="1 4">Bacterial flagellum basal body</location>
    </subcellularLocation>
</comment>
<dbReference type="PANTHER" id="PTHR34653">
    <property type="match status" value="1"/>
</dbReference>
<dbReference type="RefSeq" id="WP_284361611.1">
    <property type="nucleotide sequence ID" value="NZ_BPFZ01000018.1"/>
</dbReference>
<keyword evidence="3 4" id="KW-0975">Bacterial flagellum</keyword>
<accession>A0ABQ4PYE5</accession>
<dbReference type="Proteomes" id="UP001161064">
    <property type="component" value="Unassembled WGS sequence"/>
</dbReference>
<evidence type="ECO:0000256" key="1">
    <source>
        <dbReference type="ARBA" id="ARBA00004117"/>
    </source>
</evidence>
<dbReference type="PANTHER" id="PTHR34653:SF1">
    <property type="entry name" value="FLAGELLAR HOOK-BASAL BODY COMPLEX PROTEIN FLIE"/>
    <property type="match status" value="1"/>
</dbReference>
<sequence length="109" mass="12103">MSMLESIASIGGSNQHLNMMIPALAPGAIAKAAAYTPTSFVDLMRLGFQDVENKLDRANDLIQEFAVDERVPIHQVIIAMEEARIAVELAMQVRTRLVDGYRDLMNMQL</sequence>
<dbReference type="Pfam" id="PF02049">
    <property type="entry name" value="FliE"/>
    <property type="match status" value="1"/>
</dbReference>
<keyword evidence="6" id="KW-1185">Reference proteome</keyword>
<organism evidence="5 6">
    <name type="scientific">Candidatus Phycosocius spiralis</name>
    <dbReference type="NCBI Taxonomy" id="2815099"/>
    <lineage>
        <taxon>Bacteria</taxon>
        <taxon>Pseudomonadati</taxon>
        <taxon>Pseudomonadota</taxon>
        <taxon>Alphaproteobacteria</taxon>
        <taxon>Caulobacterales</taxon>
        <taxon>Caulobacterales incertae sedis</taxon>
        <taxon>Candidatus Phycosocius</taxon>
    </lineage>
</organism>
<evidence type="ECO:0000313" key="5">
    <source>
        <dbReference type="EMBL" id="GIU68057.1"/>
    </source>
</evidence>
<comment type="caution">
    <text evidence="5">The sequence shown here is derived from an EMBL/GenBank/DDBJ whole genome shotgun (WGS) entry which is preliminary data.</text>
</comment>
<dbReference type="InterPro" id="IPR001624">
    <property type="entry name" value="FliE"/>
</dbReference>
<name>A0ABQ4PYE5_9PROT</name>
<comment type="similarity">
    <text evidence="2 4">Belongs to the FliE family.</text>
</comment>
<evidence type="ECO:0000256" key="3">
    <source>
        <dbReference type="ARBA" id="ARBA00023143"/>
    </source>
</evidence>
<protein>
    <recommendedName>
        <fullName evidence="4">Flagellar hook-basal body complex protein FliE</fullName>
    </recommendedName>
</protein>
<reference evidence="5" key="1">
    <citation type="submission" date="2021-05" db="EMBL/GenBank/DDBJ databases">
        <authorList>
            <person name="Tanabe Y."/>
        </authorList>
    </citation>
    <scope>NUCLEOTIDE SEQUENCE</scope>
    <source>
        <strain evidence="5">BOTRYCO-1</strain>
    </source>
</reference>